<reference evidence="1 2" key="1">
    <citation type="submission" date="2019-03" db="EMBL/GenBank/DDBJ databases">
        <title>Genomic Encyclopedia of Archaeal and Bacterial Type Strains, Phase II (KMG-II): from individual species to whole genera.</title>
        <authorList>
            <person name="Goeker M."/>
        </authorList>
    </citation>
    <scope>NUCLEOTIDE SEQUENCE [LARGE SCALE GENOMIC DNA]</scope>
    <source>
        <strain evidence="1 2">DSM 45499</strain>
    </source>
</reference>
<accession>A0A4R7VMF1</accession>
<keyword evidence="2" id="KW-1185">Reference proteome</keyword>
<protein>
    <submittedName>
        <fullName evidence="1">Uncharacterized protein DUF3558</fullName>
    </submittedName>
</protein>
<evidence type="ECO:0000313" key="1">
    <source>
        <dbReference type="EMBL" id="TDV50672.1"/>
    </source>
</evidence>
<comment type="caution">
    <text evidence="1">The sequence shown here is derived from an EMBL/GenBank/DDBJ whole genome shotgun (WGS) entry which is preliminary data.</text>
</comment>
<dbReference type="Proteomes" id="UP000294927">
    <property type="component" value="Unassembled WGS sequence"/>
</dbReference>
<dbReference type="EMBL" id="SOCP01000006">
    <property type="protein sequence ID" value="TDV50672.1"/>
    <property type="molecule type" value="Genomic_DNA"/>
</dbReference>
<dbReference type="Pfam" id="PF12079">
    <property type="entry name" value="DUF3558"/>
    <property type="match status" value="1"/>
</dbReference>
<gene>
    <name evidence="1" type="ORF">CLV71_10612</name>
</gene>
<organism evidence="1 2">
    <name type="scientific">Actinophytocola oryzae</name>
    <dbReference type="NCBI Taxonomy" id="502181"/>
    <lineage>
        <taxon>Bacteria</taxon>
        <taxon>Bacillati</taxon>
        <taxon>Actinomycetota</taxon>
        <taxon>Actinomycetes</taxon>
        <taxon>Pseudonocardiales</taxon>
        <taxon>Pseudonocardiaceae</taxon>
    </lineage>
</organism>
<sequence>MDGLDPCTLFTESQLAQLGVDSVKPGNGGGIKIYKDMKDCTLDKDAAEPFYSYSVIAVTNVDVSFWLNERRNADAALISVAGYPAAEFHTKGVEDSDCAVAVGVAKNQHLHVEMEPLSEDLKQDQICQRSEQAAEMAMQTLQTLR</sequence>
<proteinExistence type="predicted"/>
<dbReference type="InterPro" id="IPR024520">
    <property type="entry name" value="DUF3558"/>
</dbReference>
<evidence type="ECO:0000313" key="2">
    <source>
        <dbReference type="Proteomes" id="UP000294927"/>
    </source>
</evidence>
<dbReference type="AlphaFoldDB" id="A0A4R7VMF1"/>
<name>A0A4R7VMF1_9PSEU</name>